<evidence type="ECO:0000313" key="2">
    <source>
        <dbReference type="Proteomes" id="UP000046395"/>
    </source>
</evidence>
<dbReference type="WBParaSite" id="TMUE_1000004678.1">
    <property type="protein sequence ID" value="TMUE_1000004678.1"/>
    <property type="gene ID" value="WBGene00299057"/>
</dbReference>
<organism evidence="2 3">
    <name type="scientific">Trichuris muris</name>
    <name type="common">Mouse whipworm</name>
    <dbReference type="NCBI Taxonomy" id="70415"/>
    <lineage>
        <taxon>Eukaryota</taxon>
        <taxon>Metazoa</taxon>
        <taxon>Ecdysozoa</taxon>
        <taxon>Nematoda</taxon>
        <taxon>Enoplea</taxon>
        <taxon>Dorylaimia</taxon>
        <taxon>Trichinellida</taxon>
        <taxon>Trichuridae</taxon>
        <taxon>Trichuris</taxon>
    </lineage>
</organism>
<dbReference type="AlphaFoldDB" id="A0A5S6QBU8"/>
<dbReference type="Proteomes" id="UP000046395">
    <property type="component" value="Unassembled WGS sequence"/>
</dbReference>
<evidence type="ECO:0000256" key="1">
    <source>
        <dbReference type="SAM" id="MobiDB-lite"/>
    </source>
</evidence>
<reference evidence="3" key="1">
    <citation type="submission" date="2019-12" db="UniProtKB">
        <authorList>
            <consortium name="WormBaseParasite"/>
        </authorList>
    </citation>
    <scope>IDENTIFICATION</scope>
</reference>
<name>A0A5S6QBU8_TRIMR</name>
<feature type="region of interest" description="Disordered" evidence="1">
    <location>
        <begin position="129"/>
        <end position="154"/>
    </location>
</feature>
<evidence type="ECO:0000313" key="3">
    <source>
        <dbReference type="WBParaSite" id="TMUE_1000004678.1"/>
    </source>
</evidence>
<sequence length="154" mass="17222">MGGGLGSVGRQAAHSTVQLRTRLSNGTNAHRLFEGEFSRRGQGWPPAKQSVKNPHFVMIRRNGEDSRCRAWPAAKVAKQQLTLSVPFWLSSALHNGGVGVFWPALYMPFIDVFKRCKLVSLQHESLVRHESARRGRTRTNKDRSQGDRLGRGGF</sequence>
<protein>
    <submittedName>
        <fullName evidence="3">Uncharacterized protein</fullName>
    </submittedName>
</protein>
<proteinExistence type="predicted"/>
<keyword evidence="2" id="KW-1185">Reference proteome</keyword>
<accession>A0A5S6QBU8</accession>